<comment type="caution">
    <text evidence="1">The sequence shown here is derived from an EMBL/GenBank/DDBJ whole genome shotgun (WGS) entry which is preliminary data.</text>
</comment>
<gene>
    <name evidence="1" type="ORF">SteCoe_16981</name>
</gene>
<dbReference type="Proteomes" id="UP000187209">
    <property type="component" value="Unassembled WGS sequence"/>
</dbReference>
<sequence>METERSGVDKNFRTMNSLRDKDHKKGFLGRMREKINSKTIKGAISVELPRRDDYQKDVAFHYKTQSQVVLSVKKVDLFPTNHVEPFFYVRPLHGDD</sequence>
<proteinExistence type="predicted"/>
<evidence type="ECO:0000313" key="2">
    <source>
        <dbReference type="Proteomes" id="UP000187209"/>
    </source>
</evidence>
<dbReference type="AlphaFoldDB" id="A0A1R2BZT8"/>
<name>A0A1R2BZT8_9CILI</name>
<accession>A0A1R2BZT8</accession>
<reference evidence="1 2" key="1">
    <citation type="submission" date="2016-11" db="EMBL/GenBank/DDBJ databases">
        <title>The macronuclear genome of Stentor coeruleus: a giant cell with tiny introns.</title>
        <authorList>
            <person name="Slabodnick M."/>
            <person name="Ruby J.G."/>
            <person name="Reiff S.B."/>
            <person name="Swart E.C."/>
            <person name="Gosai S."/>
            <person name="Prabakaran S."/>
            <person name="Witkowska E."/>
            <person name="Larue G.E."/>
            <person name="Fisher S."/>
            <person name="Freeman R.M."/>
            <person name="Gunawardena J."/>
            <person name="Chu W."/>
            <person name="Stover N.A."/>
            <person name="Gregory B.D."/>
            <person name="Nowacki M."/>
            <person name="Derisi J."/>
            <person name="Roy S.W."/>
            <person name="Marshall W.F."/>
            <person name="Sood P."/>
        </authorList>
    </citation>
    <scope>NUCLEOTIDE SEQUENCE [LARGE SCALE GENOMIC DNA]</scope>
    <source>
        <strain evidence="1">WM001</strain>
    </source>
</reference>
<protein>
    <submittedName>
        <fullName evidence="1">Uncharacterized protein</fullName>
    </submittedName>
</protein>
<keyword evidence="2" id="KW-1185">Reference proteome</keyword>
<dbReference type="EMBL" id="MPUH01000344">
    <property type="protein sequence ID" value="OMJ82323.1"/>
    <property type="molecule type" value="Genomic_DNA"/>
</dbReference>
<organism evidence="1 2">
    <name type="scientific">Stentor coeruleus</name>
    <dbReference type="NCBI Taxonomy" id="5963"/>
    <lineage>
        <taxon>Eukaryota</taxon>
        <taxon>Sar</taxon>
        <taxon>Alveolata</taxon>
        <taxon>Ciliophora</taxon>
        <taxon>Postciliodesmatophora</taxon>
        <taxon>Heterotrichea</taxon>
        <taxon>Heterotrichida</taxon>
        <taxon>Stentoridae</taxon>
        <taxon>Stentor</taxon>
    </lineage>
</organism>
<evidence type="ECO:0000313" key="1">
    <source>
        <dbReference type="EMBL" id="OMJ82323.1"/>
    </source>
</evidence>